<dbReference type="InterPro" id="IPR008979">
    <property type="entry name" value="Galactose-bd-like_sf"/>
</dbReference>
<dbReference type="InterPro" id="IPR016901">
    <property type="entry name" value="APC10/Doc1"/>
</dbReference>
<name>A0A316V8M1_9BASI</name>
<feature type="compositionally biased region" description="Low complexity" evidence="6">
    <location>
        <begin position="133"/>
        <end position="146"/>
    </location>
</feature>
<dbReference type="SMART" id="SM01337">
    <property type="entry name" value="APC10"/>
    <property type="match status" value="1"/>
</dbReference>
<evidence type="ECO:0000256" key="4">
    <source>
        <dbReference type="ARBA" id="ARBA00022786"/>
    </source>
</evidence>
<dbReference type="Pfam" id="PF03256">
    <property type="entry name" value="ANAPC10"/>
    <property type="match status" value="1"/>
</dbReference>
<dbReference type="STRING" id="1280837.A0A316V8M1"/>
<sequence>MGIFDVNDLTNKIDVGSQPGTMWSLSSQKPGHGLGELRDPNFDKLWQSDGLLPHLINIQFARRTALTHVSLYTDFKEDDSYTPHKVRILAGTHFHDLVEVRTRELLEPTGWKHFILDNFEDGNESDDGENDGSSDASDSSQSSTSSILQHRRKSGTHAELNTSKRPLDYLPCGVSKRHAPIHAFLVQICILSNHAAGKDTHIRGIRIFGPPTKASREKAKRDLRKLREANSEKGETTADIHAQHEQKRRKKTLDGMRRWALAEEVAVSHNPDASQNAEREDDEEFRIHTSRRLNLLSSIR</sequence>
<keyword evidence="4" id="KW-0833">Ubl conjugation pathway</keyword>
<evidence type="ECO:0000256" key="6">
    <source>
        <dbReference type="SAM" id="MobiDB-lite"/>
    </source>
</evidence>
<evidence type="ECO:0000256" key="5">
    <source>
        <dbReference type="ARBA" id="ARBA00023306"/>
    </source>
</evidence>
<keyword evidence="5" id="KW-0131">Cell cycle</keyword>
<dbReference type="GO" id="GO:0070979">
    <property type="term" value="P:protein K11-linked ubiquitination"/>
    <property type="evidence" value="ECO:0007669"/>
    <property type="project" value="TreeGrafter"/>
</dbReference>
<gene>
    <name evidence="8" type="ORF">FA14DRAFT_173575</name>
</gene>
<dbReference type="PANTHER" id="PTHR12936">
    <property type="entry name" value="ANAPHASE-PROMOTING COMPLEX 10"/>
    <property type="match status" value="1"/>
</dbReference>
<feature type="domain" description="DOC" evidence="7">
    <location>
        <begin position="1"/>
        <end position="234"/>
    </location>
</feature>
<dbReference type="CDD" id="cd08366">
    <property type="entry name" value="APC10"/>
    <property type="match status" value="1"/>
</dbReference>
<feature type="region of interest" description="Disordered" evidence="6">
    <location>
        <begin position="229"/>
        <end position="251"/>
    </location>
</feature>
<evidence type="ECO:0000256" key="1">
    <source>
        <dbReference type="ARBA" id="ARBA00006762"/>
    </source>
</evidence>
<keyword evidence="9" id="KW-1185">Reference proteome</keyword>
<dbReference type="FunCoup" id="A0A316V8M1">
    <property type="interactions" value="345"/>
</dbReference>
<protein>
    <submittedName>
        <fullName evidence="8">Galactose-binding like protein</fullName>
    </submittedName>
</protein>
<dbReference type="GeneID" id="37022270"/>
<evidence type="ECO:0000259" key="7">
    <source>
        <dbReference type="PROSITE" id="PS51284"/>
    </source>
</evidence>
<feature type="region of interest" description="Disordered" evidence="6">
    <location>
        <begin position="266"/>
        <end position="285"/>
    </location>
</feature>
<dbReference type="OrthoDB" id="24948at2759"/>
<dbReference type="GO" id="GO:0051301">
    <property type="term" value="P:cell division"/>
    <property type="evidence" value="ECO:0007669"/>
    <property type="project" value="UniProtKB-KW"/>
</dbReference>
<feature type="region of interest" description="Disordered" evidence="6">
    <location>
        <begin position="122"/>
        <end position="167"/>
    </location>
</feature>
<dbReference type="PANTHER" id="PTHR12936:SF0">
    <property type="entry name" value="ANAPHASE-PROMOTING COMPLEX SUBUNIT 10"/>
    <property type="match status" value="1"/>
</dbReference>
<reference evidence="8 9" key="1">
    <citation type="journal article" date="2018" name="Mol. Biol. Evol.">
        <title>Broad Genomic Sampling Reveals a Smut Pathogenic Ancestry of the Fungal Clade Ustilaginomycotina.</title>
        <authorList>
            <person name="Kijpornyongpan T."/>
            <person name="Mondo S.J."/>
            <person name="Barry K."/>
            <person name="Sandor L."/>
            <person name="Lee J."/>
            <person name="Lipzen A."/>
            <person name="Pangilinan J."/>
            <person name="LaButti K."/>
            <person name="Hainaut M."/>
            <person name="Henrissat B."/>
            <person name="Grigoriev I.V."/>
            <person name="Spatafora J.W."/>
            <person name="Aime M.C."/>
        </authorList>
    </citation>
    <scope>NUCLEOTIDE SEQUENCE [LARGE SCALE GENOMIC DNA]</scope>
    <source>
        <strain evidence="8 9">MCA 3882</strain>
    </source>
</reference>
<dbReference type="PROSITE" id="PS51284">
    <property type="entry name" value="DOC"/>
    <property type="match status" value="1"/>
</dbReference>
<proteinExistence type="inferred from homology"/>
<dbReference type="InterPro" id="IPR004939">
    <property type="entry name" value="APC_su10/DOC_dom"/>
</dbReference>
<dbReference type="RefSeq" id="XP_025354124.1">
    <property type="nucleotide sequence ID" value="XM_025500489.1"/>
</dbReference>
<dbReference type="SUPFAM" id="SSF49785">
    <property type="entry name" value="Galactose-binding domain-like"/>
    <property type="match status" value="1"/>
</dbReference>
<feature type="compositionally biased region" description="Basic and acidic residues" evidence="6">
    <location>
        <begin position="229"/>
        <end position="245"/>
    </location>
</feature>
<organism evidence="8 9">
    <name type="scientific">Meira miltonrushii</name>
    <dbReference type="NCBI Taxonomy" id="1280837"/>
    <lineage>
        <taxon>Eukaryota</taxon>
        <taxon>Fungi</taxon>
        <taxon>Dikarya</taxon>
        <taxon>Basidiomycota</taxon>
        <taxon>Ustilaginomycotina</taxon>
        <taxon>Exobasidiomycetes</taxon>
        <taxon>Exobasidiales</taxon>
        <taxon>Brachybasidiaceae</taxon>
        <taxon>Meira</taxon>
    </lineage>
</organism>
<evidence type="ECO:0000256" key="3">
    <source>
        <dbReference type="ARBA" id="ARBA00022776"/>
    </source>
</evidence>
<dbReference type="GO" id="GO:0031145">
    <property type="term" value="P:anaphase-promoting complex-dependent catabolic process"/>
    <property type="evidence" value="ECO:0007669"/>
    <property type="project" value="InterPro"/>
</dbReference>
<evidence type="ECO:0000256" key="2">
    <source>
        <dbReference type="ARBA" id="ARBA00022618"/>
    </source>
</evidence>
<feature type="compositionally biased region" description="Acidic residues" evidence="6">
    <location>
        <begin position="122"/>
        <end position="132"/>
    </location>
</feature>
<dbReference type="InParanoid" id="A0A316V8M1"/>
<dbReference type="GO" id="GO:0005680">
    <property type="term" value="C:anaphase-promoting complex"/>
    <property type="evidence" value="ECO:0007669"/>
    <property type="project" value="InterPro"/>
</dbReference>
<dbReference type="EMBL" id="KZ819604">
    <property type="protein sequence ID" value="PWN33822.1"/>
    <property type="molecule type" value="Genomic_DNA"/>
</dbReference>
<dbReference type="Gene3D" id="2.60.120.260">
    <property type="entry name" value="Galactose-binding domain-like"/>
    <property type="match status" value="1"/>
</dbReference>
<accession>A0A316V8M1</accession>
<keyword evidence="3" id="KW-0498">Mitosis</keyword>
<evidence type="ECO:0000313" key="8">
    <source>
        <dbReference type="EMBL" id="PWN33822.1"/>
    </source>
</evidence>
<keyword evidence="2" id="KW-0132">Cell division</keyword>
<comment type="similarity">
    <text evidence="1">Belongs to the APC10 family.</text>
</comment>
<evidence type="ECO:0000313" key="9">
    <source>
        <dbReference type="Proteomes" id="UP000245771"/>
    </source>
</evidence>
<dbReference type="AlphaFoldDB" id="A0A316V8M1"/>
<dbReference type="Proteomes" id="UP000245771">
    <property type="component" value="Unassembled WGS sequence"/>
</dbReference>